<dbReference type="Proteomes" id="UP000568380">
    <property type="component" value="Unassembled WGS sequence"/>
</dbReference>
<evidence type="ECO:0000256" key="2">
    <source>
        <dbReference type="SAM" id="SignalP"/>
    </source>
</evidence>
<organism evidence="4 5">
    <name type="scientific">Nonomuraea endophytica</name>
    <dbReference type="NCBI Taxonomy" id="714136"/>
    <lineage>
        <taxon>Bacteria</taxon>
        <taxon>Bacillati</taxon>
        <taxon>Actinomycetota</taxon>
        <taxon>Actinomycetes</taxon>
        <taxon>Streptosporangiales</taxon>
        <taxon>Streptosporangiaceae</taxon>
        <taxon>Nonomuraea</taxon>
    </lineage>
</organism>
<dbReference type="InterPro" id="IPR001466">
    <property type="entry name" value="Beta-lactam-related"/>
</dbReference>
<dbReference type="EMBL" id="JACHIN010000014">
    <property type="protein sequence ID" value="MBB5082634.1"/>
    <property type="molecule type" value="Genomic_DNA"/>
</dbReference>
<dbReference type="SUPFAM" id="SSF56601">
    <property type="entry name" value="beta-lactamase/transpeptidase-like"/>
    <property type="match status" value="1"/>
</dbReference>
<proteinExistence type="predicted"/>
<evidence type="ECO:0000259" key="3">
    <source>
        <dbReference type="Pfam" id="PF00144"/>
    </source>
</evidence>
<dbReference type="PROSITE" id="PS00146">
    <property type="entry name" value="BETA_LACTAMASE_A"/>
    <property type="match status" value="1"/>
</dbReference>
<feature type="chain" id="PRO_5031478851" evidence="2">
    <location>
        <begin position="27"/>
        <end position="356"/>
    </location>
</feature>
<accession>A0A7W8AAJ1</accession>
<keyword evidence="2" id="KW-0732">Signal</keyword>
<feature type="domain" description="Beta-lactamase-related" evidence="3">
    <location>
        <begin position="32"/>
        <end position="339"/>
    </location>
</feature>
<dbReference type="Gene3D" id="3.40.710.10">
    <property type="entry name" value="DD-peptidase/beta-lactamase superfamily"/>
    <property type="match status" value="1"/>
</dbReference>
<keyword evidence="4" id="KW-0645">Protease</keyword>
<evidence type="ECO:0000313" key="4">
    <source>
        <dbReference type="EMBL" id="MBB5082634.1"/>
    </source>
</evidence>
<dbReference type="GO" id="GO:0009002">
    <property type="term" value="F:serine-type D-Ala-D-Ala carboxypeptidase activity"/>
    <property type="evidence" value="ECO:0007669"/>
    <property type="project" value="UniProtKB-EC"/>
</dbReference>
<dbReference type="PANTHER" id="PTHR46825:SF7">
    <property type="entry name" value="D-ALANYL-D-ALANINE CARBOXYPEPTIDASE"/>
    <property type="match status" value="1"/>
</dbReference>
<reference evidence="4 5" key="1">
    <citation type="submission" date="2020-08" db="EMBL/GenBank/DDBJ databases">
        <title>Genomic Encyclopedia of Type Strains, Phase IV (KMG-IV): sequencing the most valuable type-strain genomes for metagenomic binning, comparative biology and taxonomic classification.</title>
        <authorList>
            <person name="Goeker M."/>
        </authorList>
    </citation>
    <scope>NUCLEOTIDE SEQUENCE [LARGE SCALE GENOMIC DNA]</scope>
    <source>
        <strain evidence="4 5">DSM 45385</strain>
    </source>
</reference>
<feature type="signal peptide" evidence="2">
    <location>
        <begin position="1"/>
        <end position="26"/>
    </location>
</feature>
<evidence type="ECO:0000256" key="1">
    <source>
        <dbReference type="SAM" id="MobiDB-lite"/>
    </source>
</evidence>
<keyword evidence="4" id="KW-0121">Carboxypeptidase</keyword>
<comment type="caution">
    <text evidence="4">The sequence shown here is derived from an EMBL/GenBank/DDBJ whole genome shotgun (WGS) entry which is preliminary data.</text>
</comment>
<dbReference type="PANTHER" id="PTHR46825">
    <property type="entry name" value="D-ALANYL-D-ALANINE-CARBOXYPEPTIDASE/ENDOPEPTIDASE AMPH"/>
    <property type="match status" value="1"/>
</dbReference>
<sequence length="356" mass="38064">MRPRLLALAIAVPVALAPVAPALAVAAPSLQTRLDQLTASPDFPGAVAYVRDRGGEGRTFKAGTAERGTHKPMPGADGRFRVASVSKPIVAATVLKLVDQGKVELDAPVERYLPGVVRGKGVDGRKITVRMLLQQTSGLADFSAAADWSKIGKQDLLKVALSLEPTPRGKFAYSNTNYLVLGMVVQAATGRDFRVVSRELVLEPLGMRDTYWPAKGETKIRGPHAHSYGVNPVRPKDGIVDVTRLPGYEFGPSGGLVSTPRDLDRFWQARSLKDRFVAVAESGWPKGSRYGYGLMEVPLSCGPMWGHAGDIPGTSIFSGRLRSGRTATVYVTGTATGKARGRLIAAFDTALCGDKR</sequence>
<evidence type="ECO:0000313" key="5">
    <source>
        <dbReference type="Proteomes" id="UP000568380"/>
    </source>
</evidence>
<feature type="region of interest" description="Disordered" evidence="1">
    <location>
        <begin position="58"/>
        <end position="77"/>
    </location>
</feature>
<keyword evidence="5" id="KW-1185">Reference proteome</keyword>
<dbReference type="InterPro" id="IPR050491">
    <property type="entry name" value="AmpC-like"/>
</dbReference>
<dbReference type="AlphaFoldDB" id="A0A7W8AAJ1"/>
<keyword evidence="4" id="KW-0378">Hydrolase</keyword>
<dbReference type="InterPro" id="IPR023650">
    <property type="entry name" value="Beta-lactam_class-A_AS"/>
</dbReference>
<dbReference type="InterPro" id="IPR012338">
    <property type="entry name" value="Beta-lactam/transpept-like"/>
</dbReference>
<protein>
    <submittedName>
        <fullName evidence="4">D-alanyl-D-alanine carboxypeptidase</fullName>
        <ecNumber evidence="4">3.4.16.4</ecNumber>
    </submittedName>
</protein>
<dbReference type="Pfam" id="PF00144">
    <property type="entry name" value="Beta-lactamase"/>
    <property type="match status" value="1"/>
</dbReference>
<dbReference type="EC" id="3.4.16.4" evidence="4"/>
<name>A0A7W8AAJ1_9ACTN</name>
<gene>
    <name evidence="4" type="ORF">HNR40_008130</name>
</gene>
<dbReference type="RefSeq" id="WP_184971046.1">
    <property type="nucleotide sequence ID" value="NZ_JACHIN010000014.1"/>
</dbReference>